<evidence type="ECO:0000313" key="2">
    <source>
        <dbReference type="EMBL" id="EAY15547.1"/>
    </source>
</evidence>
<feature type="domain" description="GAF" evidence="1">
    <location>
        <begin position="434"/>
        <end position="579"/>
    </location>
</feature>
<dbReference type="Pfam" id="PF01590">
    <property type="entry name" value="GAF"/>
    <property type="match status" value="1"/>
</dbReference>
<dbReference type="InterPro" id="IPR003018">
    <property type="entry name" value="GAF"/>
</dbReference>
<proteinExistence type="predicted"/>
<dbReference type="EMBL" id="DS113254">
    <property type="protein sequence ID" value="EAY15547.1"/>
    <property type="molecule type" value="Genomic_DNA"/>
</dbReference>
<dbReference type="GO" id="GO:0141162">
    <property type="term" value="P:negative regulation of cAMP/PKA signal transduction"/>
    <property type="evidence" value="ECO:0000318"/>
    <property type="project" value="GO_Central"/>
</dbReference>
<dbReference type="KEGG" id="tva:4773550"/>
<dbReference type="SMR" id="A2DVK5"/>
<dbReference type="OrthoDB" id="295473at2759"/>
<accession>A2DVK5</accession>
<gene>
    <name evidence="2" type="ORF">TVAG_495630</name>
</gene>
<dbReference type="VEuPathDB" id="TrichDB:TVAGG3_0275700"/>
<dbReference type="RefSeq" id="XP_001327770.1">
    <property type="nucleotide sequence ID" value="XM_001327735.1"/>
</dbReference>
<name>A2DVK5_TRIV3</name>
<evidence type="ECO:0000313" key="3">
    <source>
        <dbReference type="Proteomes" id="UP000001542"/>
    </source>
</evidence>
<dbReference type="STRING" id="5722.A2DVK5"/>
<dbReference type="InterPro" id="IPR029016">
    <property type="entry name" value="GAF-like_dom_sf"/>
</dbReference>
<dbReference type="SMART" id="SM00065">
    <property type="entry name" value="GAF"/>
    <property type="match status" value="1"/>
</dbReference>
<keyword evidence="3" id="KW-1185">Reference proteome</keyword>
<dbReference type="eggNOG" id="KOG3689">
    <property type="taxonomic scope" value="Eukaryota"/>
</dbReference>
<dbReference type="VEuPathDB" id="TrichDB:TVAG_495630"/>
<reference evidence="2" key="1">
    <citation type="submission" date="2006-10" db="EMBL/GenBank/DDBJ databases">
        <authorList>
            <person name="Amadeo P."/>
            <person name="Zhao Q."/>
            <person name="Wortman J."/>
            <person name="Fraser-Liggett C."/>
            <person name="Carlton J."/>
        </authorList>
    </citation>
    <scope>NUCLEOTIDE SEQUENCE</scope>
    <source>
        <strain evidence="2">G3</strain>
    </source>
</reference>
<organism evidence="2 3">
    <name type="scientific">Trichomonas vaginalis (strain ATCC PRA-98 / G3)</name>
    <dbReference type="NCBI Taxonomy" id="412133"/>
    <lineage>
        <taxon>Eukaryota</taxon>
        <taxon>Metamonada</taxon>
        <taxon>Parabasalia</taxon>
        <taxon>Trichomonadida</taxon>
        <taxon>Trichomonadidae</taxon>
        <taxon>Trichomonas</taxon>
    </lineage>
</organism>
<dbReference type="Gene3D" id="3.30.450.40">
    <property type="match status" value="3"/>
</dbReference>
<reference evidence="2" key="2">
    <citation type="journal article" date="2007" name="Science">
        <title>Draft genome sequence of the sexually transmitted pathogen Trichomonas vaginalis.</title>
        <authorList>
            <person name="Carlton J.M."/>
            <person name="Hirt R.P."/>
            <person name="Silva J.C."/>
            <person name="Delcher A.L."/>
            <person name="Schatz M."/>
            <person name="Zhao Q."/>
            <person name="Wortman J.R."/>
            <person name="Bidwell S.L."/>
            <person name="Alsmark U.C.M."/>
            <person name="Besteiro S."/>
            <person name="Sicheritz-Ponten T."/>
            <person name="Noel C.J."/>
            <person name="Dacks J.B."/>
            <person name="Foster P.G."/>
            <person name="Simillion C."/>
            <person name="Van de Peer Y."/>
            <person name="Miranda-Saavedra D."/>
            <person name="Barton G.J."/>
            <person name="Westrop G.D."/>
            <person name="Mueller S."/>
            <person name="Dessi D."/>
            <person name="Fiori P.L."/>
            <person name="Ren Q."/>
            <person name="Paulsen I."/>
            <person name="Zhang H."/>
            <person name="Bastida-Corcuera F.D."/>
            <person name="Simoes-Barbosa A."/>
            <person name="Brown M.T."/>
            <person name="Hayes R.D."/>
            <person name="Mukherjee M."/>
            <person name="Okumura C.Y."/>
            <person name="Schneider R."/>
            <person name="Smith A.J."/>
            <person name="Vanacova S."/>
            <person name="Villalvazo M."/>
            <person name="Haas B.J."/>
            <person name="Pertea M."/>
            <person name="Feldblyum T.V."/>
            <person name="Utterback T.R."/>
            <person name="Shu C.L."/>
            <person name="Osoegawa K."/>
            <person name="de Jong P.J."/>
            <person name="Hrdy I."/>
            <person name="Horvathova L."/>
            <person name="Zubacova Z."/>
            <person name="Dolezal P."/>
            <person name="Malik S.B."/>
            <person name="Logsdon J.M. Jr."/>
            <person name="Henze K."/>
            <person name="Gupta A."/>
            <person name="Wang C.C."/>
            <person name="Dunne R.L."/>
            <person name="Upcroft J.A."/>
            <person name="Upcroft P."/>
            <person name="White O."/>
            <person name="Salzberg S.L."/>
            <person name="Tang P."/>
            <person name="Chiu C.-H."/>
            <person name="Lee Y.-S."/>
            <person name="Embley T.M."/>
            <person name="Coombs G.H."/>
            <person name="Mottram J.C."/>
            <person name="Tachezy J."/>
            <person name="Fraser-Liggett C.M."/>
            <person name="Johnson P.J."/>
        </authorList>
    </citation>
    <scope>NUCLEOTIDE SEQUENCE [LARGE SCALE GENOMIC DNA]</scope>
    <source>
        <strain evidence="2">G3</strain>
    </source>
</reference>
<dbReference type="AlphaFoldDB" id="A2DVK5"/>
<dbReference type="InParanoid" id="A2DVK5"/>
<sequence length="771" mass="86571">MRKSYNVEDPQKLLPVHYSSFHYKALYENPNETPPPVDQFAPLLSKKIVKAKIKYNTRGSSSQGFRSRAPFSPQNTIRSINTPNIIQNTGETPLGSLDEHIRCEDCFDKIISGSFDAPLAFLVETNFTTFFFAQRVHFFHDISSIQYLYGPTLGISVPYGSGLVGYCHYSKKLIRINVAEEHASYQPVYDKRLCNPESSIMLIPIFSANGSTSAIIEVVRNTPFGDEDEARAQYFQEKFKLYSKWILNPQLPDTAFSDFCLANRYGVFVDRTCQQLTKYFMCKIAELWQYNNQTHELFQLVPGLPTPQFVQTSDAGIVAHSLIHKVSVSADRSDKHAAFNAKTDIADQSILVLPVIGPTNAMTYGIALRGKRQPAFFTDSDEKLLARVSPIIFSSLAASEAIEESHKQVEASNVAQNRLKSLLDVAKSISCQLDIRELIPMIMNKACDLVCADRCSLFMVNETRDQLYTSFSGGLANSIYIPINAGIVGSCAMSQSILNIRDAYEDPRFNRNTDKQTGYRTKTLLCVPIIDDHGNIQGVTEMINKMDGHFSSDDEQMMEVFNVFCALSIENAKLYNASIELTMQLKSIMEISQTLTRTSEMHSVVDNILKDTRKVIGAGRALLYSVKGDNSTELLSLNEDVELKKKRESKRTDEQKNLTKRAMINEMMTGRKEKVTTNDEDDNEILDTMSKAILRRQSIILDSDDITKGTLACPILTRDRANVIGCLVMQCKLKGSLHFQKTDSDMIESFSIFMSIALEKMAQVQTSDATS</sequence>
<dbReference type="Proteomes" id="UP000001542">
    <property type="component" value="Unassembled WGS sequence"/>
</dbReference>
<protein>
    <submittedName>
        <fullName evidence="2">GAF domain containing protein</fullName>
    </submittedName>
</protein>
<dbReference type="GO" id="GO:0004115">
    <property type="term" value="F:3',5'-cyclic-AMP phosphodiesterase activity"/>
    <property type="evidence" value="ECO:0000318"/>
    <property type="project" value="GO_Central"/>
</dbReference>
<dbReference type="SUPFAM" id="SSF55781">
    <property type="entry name" value="GAF domain-like"/>
    <property type="match status" value="4"/>
</dbReference>
<dbReference type="GO" id="GO:0047555">
    <property type="term" value="F:3',5'-cyclic-GMP phosphodiesterase activity"/>
    <property type="evidence" value="ECO:0000318"/>
    <property type="project" value="GO_Central"/>
</dbReference>
<evidence type="ECO:0000259" key="1">
    <source>
        <dbReference type="SMART" id="SM00065"/>
    </source>
</evidence>